<feature type="compositionally biased region" description="Basic and acidic residues" evidence="1">
    <location>
        <begin position="16"/>
        <end position="41"/>
    </location>
</feature>
<dbReference type="EMBL" id="PQIB02000003">
    <property type="protein sequence ID" value="RLN27986.1"/>
    <property type="molecule type" value="Genomic_DNA"/>
</dbReference>
<name>A0A3L6SW78_PANMI</name>
<comment type="caution">
    <text evidence="2">The sequence shown here is derived from an EMBL/GenBank/DDBJ whole genome shotgun (WGS) entry which is preliminary data.</text>
</comment>
<evidence type="ECO:0000256" key="1">
    <source>
        <dbReference type="SAM" id="MobiDB-lite"/>
    </source>
</evidence>
<proteinExistence type="predicted"/>
<evidence type="ECO:0000313" key="3">
    <source>
        <dbReference type="Proteomes" id="UP000275267"/>
    </source>
</evidence>
<dbReference type="AlphaFoldDB" id="A0A3L6SW78"/>
<reference evidence="3" key="1">
    <citation type="journal article" date="2019" name="Nat. Commun.">
        <title>The genome of broomcorn millet.</title>
        <authorList>
            <person name="Zou C."/>
            <person name="Miki D."/>
            <person name="Li D."/>
            <person name="Tang Q."/>
            <person name="Xiao L."/>
            <person name="Rajput S."/>
            <person name="Deng P."/>
            <person name="Jia W."/>
            <person name="Huang R."/>
            <person name="Zhang M."/>
            <person name="Sun Y."/>
            <person name="Hu J."/>
            <person name="Fu X."/>
            <person name="Schnable P.S."/>
            <person name="Li F."/>
            <person name="Zhang H."/>
            <person name="Feng B."/>
            <person name="Zhu X."/>
            <person name="Liu R."/>
            <person name="Schnable J.C."/>
            <person name="Zhu J.-K."/>
            <person name="Zhang H."/>
        </authorList>
    </citation>
    <scope>NUCLEOTIDE SEQUENCE [LARGE SCALE GENOMIC DNA]</scope>
</reference>
<organism evidence="2 3">
    <name type="scientific">Panicum miliaceum</name>
    <name type="common">Proso millet</name>
    <name type="synonym">Broomcorn millet</name>
    <dbReference type="NCBI Taxonomy" id="4540"/>
    <lineage>
        <taxon>Eukaryota</taxon>
        <taxon>Viridiplantae</taxon>
        <taxon>Streptophyta</taxon>
        <taxon>Embryophyta</taxon>
        <taxon>Tracheophyta</taxon>
        <taxon>Spermatophyta</taxon>
        <taxon>Magnoliopsida</taxon>
        <taxon>Liliopsida</taxon>
        <taxon>Poales</taxon>
        <taxon>Poaceae</taxon>
        <taxon>PACMAD clade</taxon>
        <taxon>Panicoideae</taxon>
        <taxon>Panicodae</taxon>
        <taxon>Paniceae</taxon>
        <taxon>Panicinae</taxon>
        <taxon>Panicum</taxon>
        <taxon>Panicum sect. Panicum</taxon>
    </lineage>
</organism>
<evidence type="ECO:0000313" key="2">
    <source>
        <dbReference type="EMBL" id="RLN27986.1"/>
    </source>
</evidence>
<gene>
    <name evidence="2" type="ORF">C2845_PM05G19030</name>
</gene>
<feature type="compositionally biased region" description="Basic residues" evidence="1">
    <location>
        <begin position="1"/>
        <end position="15"/>
    </location>
</feature>
<feature type="region of interest" description="Disordered" evidence="1">
    <location>
        <begin position="1"/>
        <end position="66"/>
    </location>
</feature>
<protein>
    <submittedName>
        <fullName evidence="2">Uncharacterized protein</fullName>
    </submittedName>
</protein>
<accession>A0A3L6SW78</accession>
<feature type="compositionally biased region" description="Polar residues" evidence="1">
    <location>
        <begin position="57"/>
        <end position="66"/>
    </location>
</feature>
<dbReference type="Proteomes" id="UP000275267">
    <property type="component" value="Unassembled WGS sequence"/>
</dbReference>
<sequence>MKDKRAKHNKPHKTDRKGYYGKRKEWQEEDEKLAAEGKENPWEQYPGRSRPYLQARSGKNTSGSGEITFSSSLVAEVADKVKRIAAQASNGSFTGLWRMMF</sequence>
<keyword evidence="3" id="KW-1185">Reference proteome</keyword>